<dbReference type="PATRIC" id="fig|273035.7.peg.1209"/>
<protein>
    <submittedName>
        <fullName evidence="1">Spiroplasmavirus-related protein</fullName>
    </submittedName>
</protein>
<evidence type="ECO:0000313" key="2">
    <source>
        <dbReference type="Proteomes" id="UP000062963"/>
    </source>
</evidence>
<dbReference type="EMBL" id="CP010899">
    <property type="protein sequence ID" value="ALA97870.1"/>
    <property type="molecule type" value="Genomic_DNA"/>
</dbReference>
<gene>
    <name evidence="1" type="ORF">SKUN_00984</name>
</gene>
<sequence>MDMKFKTTKEYKKIKRDFIKNIFWLNLICFFGHIINLFILSFFIYISILSYDKDFPHFVLAIIMSVFAFISFIFMIIMHIKYIFEIKVDFDVEKEKLIQYWQIEGVDKIE</sequence>
<dbReference type="RefSeq" id="WP_053391043.1">
    <property type="nucleotide sequence ID" value="NZ_CP010899.1"/>
</dbReference>
<dbReference type="Proteomes" id="UP000062963">
    <property type="component" value="Chromosome"/>
</dbReference>
<dbReference type="STRING" id="273035.SKUN_00984"/>
<organism evidence="1 2">
    <name type="scientific">Spiroplasma kunkelii CR2-3x</name>
    <dbReference type="NCBI Taxonomy" id="273035"/>
    <lineage>
        <taxon>Bacteria</taxon>
        <taxon>Bacillati</taxon>
        <taxon>Mycoplasmatota</taxon>
        <taxon>Mollicutes</taxon>
        <taxon>Entomoplasmatales</taxon>
        <taxon>Spiroplasmataceae</taxon>
        <taxon>Spiroplasma</taxon>
    </lineage>
</organism>
<keyword evidence="2" id="KW-1185">Reference proteome</keyword>
<dbReference type="KEGG" id="skn:SKUN_00984"/>
<accession>A0A0K2JH07</accession>
<reference evidence="1 2" key="1">
    <citation type="journal article" date="2015" name="Genome Announc.">
        <title>Complete Genome Sequence of Spiroplasma kunkelii Strain CR2-3x, Causal Agent of Corn Stunt Disease in Zea mays L.</title>
        <authorList>
            <person name="Davis R.E."/>
            <person name="Shao J."/>
            <person name="Dally E.L."/>
            <person name="Zhao Y."/>
            <person name="Gasparich G.E."/>
            <person name="Gaynor B.J."/>
            <person name="Athey J.C."/>
            <person name="Harrison N.A."/>
            <person name="Donofrio N."/>
        </authorList>
    </citation>
    <scope>NUCLEOTIDE SEQUENCE [LARGE SCALE GENOMIC DNA]</scope>
    <source>
        <strain evidence="1 2">CR2-3x</strain>
    </source>
</reference>
<dbReference type="AlphaFoldDB" id="A0A0K2JH07"/>
<name>A0A0K2JH07_SPIKU</name>
<proteinExistence type="predicted"/>
<evidence type="ECO:0000313" key="1">
    <source>
        <dbReference type="EMBL" id="ALA97870.1"/>
    </source>
</evidence>